<comment type="caution">
    <text evidence="1">The sequence shown here is derived from an EMBL/GenBank/DDBJ whole genome shotgun (WGS) entry which is preliminary data.</text>
</comment>
<protein>
    <submittedName>
        <fullName evidence="1">Uncharacterized protein</fullName>
    </submittedName>
</protein>
<dbReference type="Proteomes" id="UP001331761">
    <property type="component" value="Unassembled WGS sequence"/>
</dbReference>
<sequence>MAACETSGQENQQEIIGPVEALLRQSTTATHRAVNAIRAADAAKESLRTDINSLTTSFDSTIQKSLALIDRLDESVYSGRIDNAHKRAKIEKEANAIIQQAYSNPIENADLRLFERTVDVLRDSAVGLHREYFSYDGTVDAKDVLAQVIEYKYRTSALEKNVSRRRRVRAGTSNSLYDLLEDISESLEEFLQSHVSIKAQASTIIRTVNEMKMKLANGMYGAEAMSASAYASAPETHSSIVEATTSGYTL</sequence>
<evidence type="ECO:0000313" key="1">
    <source>
        <dbReference type="EMBL" id="KAK5965923.1"/>
    </source>
</evidence>
<gene>
    <name evidence="1" type="ORF">GCK32_002486</name>
</gene>
<reference evidence="1 2" key="1">
    <citation type="submission" date="2019-10" db="EMBL/GenBank/DDBJ databases">
        <title>Assembly and Annotation for the nematode Trichostrongylus colubriformis.</title>
        <authorList>
            <person name="Martin J."/>
        </authorList>
    </citation>
    <scope>NUCLEOTIDE SEQUENCE [LARGE SCALE GENOMIC DNA]</scope>
    <source>
        <strain evidence="1">G859</strain>
        <tissue evidence="1">Whole worm</tissue>
    </source>
</reference>
<keyword evidence="2" id="KW-1185">Reference proteome</keyword>
<evidence type="ECO:0000313" key="2">
    <source>
        <dbReference type="Proteomes" id="UP001331761"/>
    </source>
</evidence>
<organism evidence="1 2">
    <name type="scientific">Trichostrongylus colubriformis</name>
    <name type="common">Black scour worm</name>
    <dbReference type="NCBI Taxonomy" id="6319"/>
    <lineage>
        <taxon>Eukaryota</taxon>
        <taxon>Metazoa</taxon>
        <taxon>Ecdysozoa</taxon>
        <taxon>Nematoda</taxon>
        <taxon>Chromadorea</taxon>
        <taxon>Rhabditida</taxon>
        <taxon>Rhabditina</taxon>
        <taxon>Rhabditomorpha</taxon>
        <taxon>Strongyloidea</taxon>
        <taxon>Trichostrongylidae</taxon>
        <taxon>Trichostrongylus</taxon>
    </lineage>
</organism>
<proteinExistence type="predicted"/>
<accession>A0AAN8F6E4</accession>
<name>A0AAN8F6E4_TRICO</name>
<dbReference type="AlphaFoldDB" id="A0AAN8F6E4"/>
<dbReference type="EMBL" id="WIXE01024084">
    <property type="protein sequence ID" value="KAK5965923.1"/>
    <property type="molecule type" value="Genomic_DNA"/>
</dbReference>